<gene>
    <name evidence="2" type="ORF">HHU12_34040</name>
</gene>
<dbReference type="PROSITE" id="PS51257">
    <property type="entry name" value="PROKAR_LIPOPROTEIN"/>
    <property type="match status" value="1"/>
</dbReference>
<reference evidence="2 3" key="1">
    <citation type="submission" date="2020-04" db="EMBL/GenBank/DDBJ databases">
        <title>Flammeovirga sp. SR4, a novel species isolated from seawater.</title>
        <authorList>
            <person name="Wang X."/>
        </authorList>
    </citation>
    <scope>NUCLEOTIDE SEQUENCE [LARGE SCALE GENOMIC DNA]</scope>
    <source>
        <strain evidence="2 3">ATCC 23126</strain>
    </source>
</reference>
<organism evidence="2 3">
    <name type="scientific">Flammeovirga aprica JL-4</name>
    <dbReference type="NCBI Taxonomy" id="694437"/>
    <lineage>
        <taxon>Bacteria</taxon>
        <taxon>Pseudomonadati</taxon>
        <taxon>Bacteroidota</taxon>
        <taxon>Cytophagia</taxon>
        <taxon>Cytophagales</taxon>
        <taxon>Flammeovirgaceae</taxon>
        <taxon>Flammeovirga</taxon>
    </lineage>
</organism>
<keyword evidence="3" id="KW-1185">Reference proteome</keyword>
<evidence type="ECO:0000256" key="1">
    <source>
        <dbReference type="SAM" id="MobiDB-lite"/>
    </source>
</evidence>
<proteinExistence type="predicted"/>
<dbReference type="AlphaFoldDB" id="A0A7X9S266"/>
<evidence type="ECO:0008006" key="4">
    <source>
        <dbReference type="Google" id="ProtNLM"/>
    </source>
</evidence>
<comment type="caution">
    <text evidence="2">The sequence shown here is derived from an EMBL/GenBank/DDBJ whole genome shotgun (WGS) entry which is preliminary data.</text>
</comment>
<sequence length="253" mass="30049">MKLLINISLSTLFIIFSISCDQQSQNQKKDIQSSNQKTQNIQKKSQIPLQQPHINAEQAKLLERIFFYDPITKYPYCFQTKKDFNYEAWIHNEISYKAVHAFIDSVMLEENRRLFKAIDSLNRVIFEIEKYGALGTIYDELYWNDEDGRYRAVGNYYSRNEYFSGWDKFNILTYVKSYDQPNNQDYSPFYMASHNKYTGDMIDRLEFDFEGTYNAIRDGRGTLVVYKDSIIHQLDGNTRKYLITDEGKFEEVK</sequence>
<dbReference type="RefSeq" id="WP_169661166.1">
    <property type="nucleotide sequence ID" value="NZ_JABANE010000304.1"/>
</dbReference>
<accession>A0A7X9S266</accession>
<protein>
    <recommendedName>
        <fullName evidence="4">Lipoprotein</fullName>
    </recommendedName>
</protein>
<feature type="region of interest" description="Disordered" evidence="1">
    <location>
        <begin position="27"/>
        <end position="46"/>
    </location>
</feature>
<name>A0A7X9S266_9BACT</name>
<evidence type="ECO:0000313" key="3">
    <source>
        <dbReference type="Proteomes" id="UP000576082"/>
    </source>
</evidence>
<evidence type="ECO:0000313" key="2">
    <source>
        <dbReference type="EMBL" id="NME73024.1"/>
    </source>
</evidence>
<dbReference type="EMBL" id="JABANE010000304">
    <property type="protein sequence ID" value="NME73024.1"/>
    <property type="molecule type" value="Genomic_DNA"/>
</dbReference>
<dbReference type="Proteomes" id="UP000576082">
    <property type="component" value="Unassembled WGS sequence"/>
</dbReference>